<evidence type="ECO:0000256" key="1">
    <source>
        <dbReference type="SAM" id="MobiDB-lite"/>
    </source>
</evidence>
<evidence type="ECO:0000313" key="3">
    <source>
        <dbReference type="Proteomes" id="UP000565576"/>
    </source>
</evidence>
<comment type="caution">
    <text evidence="2">The sequence shown here is derived from an EMBL/GenBank/DDBJ whole genome shotgun (WGS) entry which is preliminary data.</text>
</comment>
<feature type="region of interest" description="Disordered" evidence="1">
    <location>
        <begin position="448"/>
        <end position="519"/>
    </location>
</feature>
<reference evidence="2 3" key="1">
    <citation type="submission" date="2020-08" db="EMBL/GenBank/DDBJ databases">
        <title>Genomic Encyclopedia of Type Strains, Phase IV (KMG-V): Genome sequencing to study the core and pangenomes of soil and plant-associated prokaryotes.</title>
        <authorList>
            <person name="Whitman W."/>
        </authorList>
    </citation>
    <scope>NUCLEOTIDE SEQUENCE [LARGE SCALE GENOMIC DNA]</scope>
    <source>
        <strain evidence="2 3">SEMIA 4060</strain>
    </source>
</reference>
<evidence type="ECO:0000313" key="2">
    <source>
        <dbReference type="EMBL" id="MBB6488854.1"/>
    </source>
</evidence>
<dbReference type="AlphaFoldDB" id="A0A7X0IXB2"/>
<dbReference type="RefSeq" id="WP_184710649.1">
    <property type="nucleotide sequence ID" value="NZ_JACHBG010000028.1"/>
</dbReference>
<proteinExistence type="predicted"/>
<dbReference type="Proteomes" id="UP000565576">
    <property type="component" value="Unassembled WGS sequence"/>
</dbReference>
<accession>A0A7X0IXB2</accession>
<organism evidence="2 3">
    <name type="scientific">Rhizobium lusitanum</name>
    <dbReference type="NCBI Taxonomy" id="293958"/>
    <lineage>
        <taxon>Bacteria</taxon>
        <taxon>Pseudomonadati</taxon>
        <taxon>Pseudomonadota</taxon>
        <taxon>Alphaproteobacteria</taxon>
        <taxon>Hyphomicrobiales</taxon>
        <taxon>Rhizobiaceae</taxon>
        <taxon>Rhizobium/Agrobacterium group</taxon>
        <taxon>Rhizobium</taxon>
    </lineage>
</organism>
<name>A0A7X0IXB2_9HYPH</name>
<sequence>MAGIRFLTNEASKVEGLGYPGVETFKGSPYTSCARETGQNSRDAMRGSGPVRVSFDMLLVKRQDIPFADELQHSIQCCLEAPQNEKTKAHLERALTAISAPVVKILRISDINTTGLTGPIDDPGSVFTALVKGDGITNKPDETSAGSFGIGKNAAFAISELQTVIYSTCYEDADNVVQFAAQGRLRLISHNDGERKCSAEGYWGDSGFRAIEDPAAVPEWMAREEIGTSIYAMGFDERDHWASRMTLSLVANFFVAIDRGQIEFVVDGSVINSTSLDTVLENEGLEALAREHDQLAELDRARRLLLCIRSEAATRHGITISGLGNFTLHLLVSEQLPREVHVLRNGIYITDNFAKFSQPMRQFPGTREFIAVLEPALTDEGRAPSALLKQLENPAHDAFEPDRIIHEKDRALAREQIKKLISEVRKIIRSVAKIDEVQNSRLDELSSMFADTGTTRDEGREDEERDPDAYIYQEPRRGTRRQATGATGKGKAKKRGGTGRSQVGSRTGESRKTQRRMGTGAAVPLDAIRSTARAGDPTIRSVWFTPTASGNIELALEASGLTDDVSLDVQSSSPGTVSKGRMQMSVRAGQRVQLEITLTEPFAGPVELSAVKFTAAEEKEPV</sequence>
<keyword evidence="2" id="KW-0808">Transferase</keyword>
<gene>
    <name evidence="2" type="ORF">GGD46_006177</name>
</gene>
<dbReference type="GO" id="GO:0016740">
    <property type="term" value="F:transferase activity"/>
    <property type="evidence" value="ECO:0007669"/>
    <property type="project" value="UniProtKB-KW"/>
</dbReference>
<protein>
    <submittedName>
        <fullName evidence="2">Asp-tRNA(Asn)/Glu-tRNA(Gln) amidotransferase C subunit</fullName>
    </submittedName>
</protein>
<dbReference type="EMBL" id="JACHBG010000028">
    <property type="protein sequence ID" value="MBB6488854.1"/>
    <property type="molecule type" value="Genomic_DNA"/>
</dbReference>